<reference evidence="6" key="1">
    <citation type="submission" date="2017-02" db="UniProtKB">
        <authorList>
            <consortium name="WormBaseParasite"/>
        </authorList>
    </citation>
    <scope>IDENTIFICATION</scope>
</reference>
<feature type="compositionally biased region" description="Basic and acidic residues" evidence="1">
    <location>
        <begin position="139"/>
        <end position="148"/>
    </location>
</feature>
<proteinExistence type="predicted"/>
<dbReference type="Proteomes" id="UP000274504">
    <property type="component" value="Unassembled WGS sequence"/>
</dbReference>
<evidence type="ECO:0000313" key="4">
    <source>
        <dbReference type="Proteomes" id="UP000274504"/>
    </source>
</evidence>
<protein>
    <submittedName>
        <fullName evidence="6">HMG box domain-containing protein</fullName>
    </submittedName>
</protein>
<evidence type="ECO:0000313" key="2">
    <source>
        <dbReference type="EMBL" id="VDL19664.1"/>
    </source>
</evidence>
<feature type="compositionally biased region" description="Basic and acidic residues" evidence="1">
    <location>
        <begin position="110"/>
        <end position="128"/>
    </location>
</feature>
<dbReference type="InterPro" id="IPR036910">
    <property type="entry name" value="HMG_box_dom_sf"/>
</dbReference>
<dbReference type="WBParaSite" id="HDID_0000220201-mRNA-1">
    <property type="protein sequence ID" value="HDID_0000220201-mRNA-1"/>
    <property type="gene ID" value="HDID_0000220201"/>
</dbReference>
<evidence type="ECO:0000313" key="5">
    <source>
        <dbReference type="Proteomes" id="UP000321570"/>
    </source>
</evidence>
<dbReference type="AlphaFoldDB" id="A0A0R3SCB7"/>
<name>A0A0R3SCB7_HYMDI</name>
<reference evidence="2 4" key="2">
    <citation type="submission" date="2018-11" db="EMBL/GenBank/DDBJ databases">
        <authorList>
            <consortium name="Pathogen Informatics"/>
        </authorList>
    </citation>
    <scope>NUCLEOTIDE SEQUENCE [LARGE SCALE GENOMIC DNA]</scope>
</reference>
<evidence type="ECO:0000256" key="1">
    <source>
        <dbReference type="SAM" id="MobiDB-lite"/>
    </source>
</evidence>
<evidence type="ECO:0000313" key="6">
    <source>
        <dbReference type="WBParaSite" id="HDID_0000220201-mRNA-1"/>
    </source>
</evidence>
<feature type="region of interest" description="Disordered" evidence="1">
    <location>
        <begin position="87"/>
        <end position="149"/>
    </location>
</feature>
<gene>
    <name evidence="2" type="ORF">HDID_LOCUS2203</name>
    <name evidence="3" type="ORF">WMSIL1_LOCUS9055</name>
</gene>
<keyword evidence="5" id="KW-1185">Reference proteome</keyword>
<reference evidence="3 5" key="3">
    <citation type="submission" date="2019-07" db="EMBL/GenBank/DDBJ databases">
        <authorList>
            <person name="Jastrzebski P J."/>
            <person name="Paukszto L."/>
            <person name="Jastrzebski P J."/>
        </authorList>
    </citation>
    <scope>NUCLEOTIDE SEQUENCE [LARGE SCALE GENOMIC DNA]</scope>
    <source>
        <strain evidence="3 5">WMS-il1</strain>
    </source>
</reference>
<accession>A0A0R3SCB7</accession>
<dbReference type="SUPFAM" id="SSF47095">
    <property type="entry name" value="HMG-box"/>
    <property type="match status" value="1"/>
</dbReference>
<dbReference type="OrthoDB" id="6265343at2759"/>
<evidence type="ECO:0000313" key="3">
    <source>
        <dbReference type="EMBL" id="VUZ50136.1"/>
    </source>
</evidence>
<dbReference type="EMBL" id="CABIJS010000344">
    <property type="protein sequence ID" value="VUZ50136.1"/>
    <property type="molecule type" value="Genomic_DNA"/>
</dbReference>
<dbReference type="Proteomes" id="UP000321570">
    <property type="component" value="Unassembled WGS sequence"/>
</dbReference>
<dbReference type="CDD" id="cd00084">
    <property type="entry name" value="HMG-box_SF"/>
    <property type="match status" value="1"/>
</dbReference>
<organism evidence="6">
    <name type="scientific">Hymenolepis diminuta</name>
    <name type="common">Rat tapeworm</name>
    <dbReference type="NCBI Taxonomy" id="6216"/>
    <lineage>
        <taxon>Eukaryota</taxon>
        <taxon>Metazoa</taxon>
        <taxon>Spiralia</taxon>
        <taxon>Lophotrochozoa</taxon>
        <taxon>Platyhelminthes</taxon>
        <taxon>Cestoda</taxon>
        <taxon>Eucestoda</taxon>
        <taxon>Cyclophyllidea</taxon>
        <taxon>Hymenolepididae</taxon>
        <taxon>Hymenolepis</taxon>
    </lineage>
</organism>
<sequence>MAKTEEKKIEPSTRMPDQKSVEMLEAFVKRLTATNETLVLSVAQLSVLIDLELQQLRQIYKDLGISDIPEDFTPEEWVLAIESGSIPSSPRIKEESQSESETEVDLGSPLEKEVEERKVVKEEVKFESSIDSPLPSPSRDFEPPKPEEPLVDPFAFYFENVASTIRKKHNENISDEWLRPKLSAKWASLSEEEKMTWRKAAEASFSSNRASK</sequence>
<dbReference type="Gene3D" id="1.10.30.10">
    <property type="entry name" value="High mobility group box domain"/>
    <property type="match status" value="1"/>
</dbReference>
<dbReference type="EMBL" id="UYSG01000510">
    <property type="protein sequence ID" value="VDL19664.1"/>
    <property type="molecule type" value="Genomic_DNA"/>
</dbReference>